<evidence type="ECO:0000256" key="1">
    <source>
        <dbReference type="SAM" id="MobiDB-lite"/>
    </source>
</evidence>
<reference evidence="3" key="1">
    <citation type="submission" date="2025-08" db="UniProtKB">
        <authorList>
            <consortium name="RefSeq"/>
        </authorList>
    </citation>
    <scope>IDENTIFICATION</scope>
</reference>
<protein>
    <submittedName>
        <fullName evidence="3">Uncharacterized protein LOC101698744</fullName>
    </submittedName>
</protein>
<feature type="compositionally biased region" description="Pro residues" evidence="1">
    <location>
        <begin position="174"/>
        <end position="183"/>
    </location>
</feature>
<organism evidence="2 3">
    <name type="scientific">Heterocephalus glaber</name>
    <name type="common">Naked mole rat</name>
    <dbReference type="NCBI Taxonomy" id="10181"/>
    <lineage>
        <taxon>Eukaryota</taxon>
        <taxon>Metazoa</taxon>
        <taxon>Chordata</taxon>
        <taxon>Craniata</taxon>
        <taxon>Vertebrata</taxon>
        <taxon>Euteleostomi</taxon>
        <taxon>Mammalia</taxon>
        <taxon>Eutheria</taxon>
        <taxon>Euarchontoglires</taxon>
        <taxon>Glires</taxon>
        <taxon>Rodentia</taxon>
        <taxon>Hystricomorpha</taxon>
        <taxon>Bathyergidae</taxon>
        <taxon>Heterocephalus</taxon>
    </lineage>
</organism>
<feature type="region of interest" description="Disordered" evidence="1">
    <location>
        <begin position="112"/>
        <end position="207"/>
    </location>
</feature>
<feature type="region of interest" description="Disordered" evidence="1">
    <location>
        <begin position="227"/>
        <end position="278"/>
    </location>
</feature>
<proteinExistence type="predicted"/>
<gene>
    <name evidence="3" type="primary">LOC101698744</name>
</gene>
<name>A0AAX6S797_HETGA</name>
<feature type="compositionally biased region" description="Basic residues" evidence="1">
    <location>
        <begin position="157"/>
        <end position="173"/>
    </location>
</feature>
<dbReference type="AlphaFoldDB" id="A0AAX6S797"/>
<sequence>MNKRIRALSPSRVTGEKVCSLVPGLRGCTPCEERRNQLLGGPAVHSTHVFAETVRYYWGTKTLAASLLSNDFADPLGQGHLIGELRCQDSSERIPPVRFLLLIPFPAVPQLSPQTAPHAPHSPPRNYSQHFLPGPRSPESSVSGAAAALAGIQRSHPAPRKRKAARGLAHHAPRPAPARPGPARPGALSVRSPGLRRRQVQAEKDAGRVACAQGLSRRRFLHARGPRGRVSAPNNGLRCAGRSGRPAPGGAPGAGAREGRPAAGISKYRDSCASAQLQ</sequence>
<evidence type="ECO:0000313" key="3">
    <source>
        <dbReference type="RefSeq" id="XP_021104689.1"/>
    </source>
</evidence>
<keyword evidence="2" id="KW-1185">Reference proteome</keyword>
<dbReference type="Proteomes" id="UP000694906">
    <property type="component" value="Unplaced"/>
</dbReference>
<dbReference type="RefSeq" id="XP_021104689.1">
    <property type="nucleotide sequence ID" value="XM_021249030.1"/>
</dbReference>
<evidence type="ECO:0000313" key="2">
    <source>
        <dbReference type="Proteomes" id="UP000694906"/>
    </source>
</evidence>
<dbReference type="GeneID" id="101698744"/>
<accession>A0AAX6S797</accession>